<dbReference type="Gene3D" id="3.50.40.10">
    <property type="entry name" value="Phenylalanyl-trna Synthetase, Chain B, domain 3"/>
    <property type="match status" value="1"/>
</dbReference>
<feature type="domain" description="B3/B4 tRNA-binding" evidence="1">
    <location>
        <begin position="64"/>
        <end position="215"/>
    </location>
</feature>
<keyword evidence="3" id="KW-1185">Reference proteome</keyword>
<sequence length="233" mass="26779">MKKFIVDKSVFESIENLSIFILVVKNVKNKYDEKNKYRKLINESIINARKYITNEVFSENKIIKKWRNILSCIKTKKGSRSSIESLLKRVKNNNEINNINPLVDLYNSVSLLYGVPLGGEDLDKIKGDIYLTKAHGGEYFITLGCEKNEPPLVDEVIYKDKEGAICRSLNWREATRTMLSEETINAIFFLEETTDIENAKKAINQLNKLIKIYLSVEGEIYCVNKNNVIATIT</sequence>
<dbReference type="STRING" id="216946.STURO_v1c06340"/>
<dbReference type="SMART" id="SM00873">
    <property type="entry name" value="B3_4"/>
    <property type="match status" value="1"/>
</dbReference>
<dbReference type="PANTHER" id="PTHR39209:SF2">
    <property type="entry name" value="CYTOPLASMIC PROTEIN"/>
    <property type="match status" value="1"/>
</dbReference>
<dbReference type="PANTHER" id="PTHR39209">
    <property type="match status" value="1"/>
</dbReference>
<dbReference type="Proteomes" id="UP000067243">
    <property type="component" value="Chromosome"/>
</dbReference>
<gene>
    <name evidence="2" type="ORF">STURON_00636</name>
</gene>
<evidence type="ECO:0000313" key="3">
    <source>
        <dbReference type="Proteomes" id="UP000067243"/>
    </source>
</evidence>
<dbReference type="EMBL" id="CP012328">
    <property type="protein sequence ID" value="AKU79882.1"/>
    <property type="molecule type" value="Genomic_DNA"/>
</dbReference>
<accession>A0A0K1P7J8</accession>
<evidence type="ECO:0000313" key="2">
    <source>
        <dbReference type="EMBL" id="AKU79882.1"/>
    </source>
</evidence>
<organism evidence="2 3">
    <name type="scientific">Spiroplasma turonicum</name>
    <dbReference type="NCBI Taxonomy" id="216946"/>
    <lineage>
        <taxon>Bacteria</taxon>
        <taxon>Bacillati</taxon>
        <taxon>Mycoplasmatota</taxon>
        <taxon>Mollicutes</taxon>
        <taxon>Entomoplasmatales</taxon>
        <taxon>Spiroplasmataceae</taxon>
        <taxon>Spiroplasma</taxon>
    </lineage>
</organism>
<dbReference type="OrthoDB" id="276580at2"/>
<protein>
    <recommendedName>
        <fullName evidence="1">B3/B4 tRNA-binding domain-containing protein</fullName>
    </recommendedName>
</protein>
<dbReference type="SUPFAM" id="SSF56037">
    <property type="entry name" value="PheT/TilS domain"/>
    <property type="match status" value="1"/>
</dbReference>
<evidence type="ECO:0000259" key="1">
    <source>
        <dbReference type="SMART" id="SM00873"/>
    </source>
</evidence>
<dbReference type="PATRIC" id="fig|216946.3.peg.654"/>
<dbReference type="KEGG" id="stur:STURON_00636"/>
<dbReference type="InterPro" id="IPR020825">
    <property type="entry name" value="Phe-tRNA_synthase-like_B3/B4"/>
</dbReference>
<proteinExistence type="predicted"/>
<dbReference type="Pfam" id="PF03483">
    <property type="entry name" value="B3_4"/>
    <property type="match status" value="1"/>
</dbReference>
<dbReference type="AlphaFoldDB" id="A0A0K1P7J8"/>
<reference evidence="2 3" key="1">
    <citation type="journal article" date="2015" name="Genome Announc.">
        <title>Complete Genome Sequence of Spiroplasma turonicum Strain Tab4cT, a Parasite of a Horse Fly, Haematopota sp. (Diptera: Tabanidae).</title>
        <authorList>
            <person name="Davis R.E."/>
            <person name="Shao J."/>
            <person name="Zhao Y."/>
            <person name="Gasparich G.E."/>
            <person name="Gaynor B.J."/>
            <person name="Donofrio N."/>
        </authorList>
    </citation>
    <scope>NUCLEOTIDE SEQUENCE [LARGE SCALE GENOMIC DNA]</scope>
    <source>
        <strain evidence="2 3">Tab4c</strain>
    </source>
</reference>
<name>A0A0K1P7J8_9MOLU</name>
<dbReference type="RefSeq" id="WP_075048466.1">
    <property type="nucleotide sequence ID" value="NZ_CP012328.1"/>
</dbReference>
<dbReference type="GO" id="GO:0004826">
    <property type="term" value="F:phenylalanine-tRNA ligase activity"/>
    <property type="evidence" value="ECO:0007669"/>
    <property type="project" value="InterPro"/>
</dbReference>
<dbReference type="InterPro" id="IPR005146">
    <property type="entry name" value="B3/B4_tRNA-bd"/>
</dbReference>
<dbReference type="GO" id="GO:0003723">
    <property type="term" value="F:RNA binding"/>
    <property type="evidence" value="ECO:0007669"/>
    <property type="project" value="InterPro"/>
</dbReference>